<dbReference type="InterPro" id="IPR045621">
    <property type="entry name" value="BPD_transp_1_N"/>
</dbReference>
<sequence length="306" mass="32808">MTAYLLRRILIALPTLLGVVVLVFLMVRLAPGDPAVLLAGEFATPETLEAIRARYGLDRSLPEQFLIYLEALLRGDLGESARSRRPVLEELKTYFPNTLELASAAILVAVLTGIPLGVLAALRPGSGLDLSVMVLALLGVSMPVFWFGLLAILIFSVGLGWFPVAGKGTLAHLVLPAITLGINATALLARMTRGTLLEVLSQDYIRTARAKGLAERVVIFKHALRNALIPVVTVVGLEFGTLLSGAVITETIFAWPGLGQLLVGSILARDYPVVQGAVLLVAISFVLINLLVDLLYAAIDPRVRYD</sequence>
<feature type="transmembrane region" description="Helical" evidence="11">
    <location>
        <begin position="101"/>
        <end position="122"/>
    </location>
</feature>
<dbReference type="CDD" id="cd06261">
    <property type="entry name" value="TM_PBP2"/>
    <property type="match status" value="1"/>
</dbReference>
<dbReference type="GO" id="GO:0015099">
    <property type="term" value="F:nickel cation transmembrane transporter activity"/>
    <property type="evidence" value="ECO:0007669"/>
    <property type="project" value="InterPro"/>
</dbReference>
<evidence type="ECO:0000256" key="3">
    <source>
        <dbReference type="ARBA" id="ARBA00022475"/>
    </source>
</evidence>
<evidence type="ECO:0000259" key="12">
    <source>
        <dbReference type="PROSITE" id="PS50928"/>
    </source>
</evidence>
<keyword evidence="5 11" id="KW-0812">Transmembrane</keyword>
<dbReference type="EMBL" id="LHCI01000106">
    <property type="protein sequence ID" value="KOX90056.1"/>
    <property type="molecule type" value="Genomic_DNA"/>
</dbReference>
<dbReference type="Pfam" id="PF19300">
    <property type="entry name" value="BPD_transp_1_N"/>
    <property type="match status" value="1"/>
</dbReference>
<evidence type="ECO:0000256" key="2">
    <source>
        <dbReference type="ARBA" id="ARBA00022448"/>
    </source>
</evidence>
<dbReference type="Proteomes" id="UP000037685">
    <property type="component" value="Unassembled WGS sequence"/>
</dbReference>
<evidence type="ECO:0000313" key="13">
    <source>
        <dbReference type="EMBL" id="KOX90056.1"/>
    </source>
</evidence>
<evidence type="ECO:0000256" key="9">
    <source>
        <dbReference type="ARBA" id="ARBA00023136"/>
    </source>
</evidence>
<proteinExistence type="inferred from homology"/>
<keyword evidence="6 11" id="KW-1133">Transmembrane helix</keyword>
<dbReference type="PATRIC" id="fig|271.14.peg.1318"/>
<dbReference type="PANTHER" id="PTHR43163">
    <property type="entry name" value="DIPEPTIDE TRANSPORT SYSTEM PERMEASE PROTEIN DPPB-RELATED"/>
    <property type="match status" value="1"/>
</dbReference>
<evidence type="ECO:0000313" key="14">
    <source>
        <dbReference type="Proteomes" id="UP000037685"/>
    </source>
</evidence>
<dbReference type="InterPro" id="IPR035906">
    <property type="entry name" value="MetI-like_sf"/>
</dbReference>
<keyword evidence="3" id="KW-1003">Cell membrane</keyword>
<dbReference type="NCBIfam" id="NF045470">
    <property type="entry name" value="Opp2B"/>
    <property type="match status" value="1"/>
</dbReference>
<evidence type="ECO:0000256" key="4">
    <source>
        <dbReference type="ARBA" id="ARBA00022596"/>
    </source>
</evidence>
<dbReference type="InterPro" id="IPR000515">
    <property type="entry name" value="MetI-like"/>
</dbReference>
<keyword evidence="2 11" id="KW-0813">Transport</keyword>
<comment type="similarity">
    <text evidence="10">Belongs to the binding-protein-dependent transport system permease family. OppBC subfamily.</text>
</comment>
<dbReference type="SUPFAM" id="SSF161098">
    <property type="entry name" value="MetI-like"/>
    <property type="match status" value="1"/>
</dbReference>
<comment type="subcellular location">
    <subcellularLocation>
        <location evidence="1 11">Cell membrane</location>
        <topology evidence="1 11">Multi-pass membrane protein</topology>
    </subcellularLocation>
</comment>
<evidence type="ECO:0000256" key="11">
    <source>
        <dbReference type="RuleBase" id="RU363032"/>
    </source>
</evidence>
<accession>A0A0N0U857</accession>
<dbReference type="PANTHER" id="PTHR43163:SF6">
    <property type="entry name" value="DIPEPTIDE TRANSPORT SYSTEM PERMEASE PROTEIN DPPB-RELATED"/>
    <property type="match status" value="1"/>
</dbReference>
<feature type="transmembrane region" description="Helical" evidence="11">
    <location>
        <begin position="170"/>
        <end position="189"/>
    </location>
</feature>
<feature type="transmembrane region" description="Helical" evidence="11">
    <location>
        <begin position="9"/>
        <end position="30"/>
    </location>
</feature>
<dbReference type="InterPro" id="IPR050045">
    <property type="entry name" value="Opp2B"/>
</dbReference>
<organism evidence="13 14">
    <name type="scientific">Thermus aquaticus</name>
    <dbReference type="NCBI Taxonomy" id="271"/>
    <lineage>
        <taxon>Bacteria</taxon>
        <taxon>Thermotogati</taxon>
        <taxon>Deinococcota</taxon>
        <taxon>Deinococci</taxon>
        <taxon>Thermales</taxon>
        <taxon>Thermaceae</taxon>
        <taxon>Thermus</taxon>
    </lineage>
</organism>
<dbReference type="AlphaFoldDB" id="A0A0N0U857"/>
<evidence type="ECO:0000256" key="7">
    <source>
        <dbReference type="ARBA" id="ARBA00023065"/>
    </source>
</evidence>
<feature type="transmembrane region" description="Helical" evidence="11">
    <location>
        <begin position="273"/>
        <end position="299"/>
    </location>
</feature>
<dbReference type="PROSITE" id="PS50928">
    <property type="entry name" value="ABC_TM1"/>
    <property type="match status" value="1"/>
</dbReference>
<evidence type="ECO:0000256" key="10">
    <source>
        <dbReference type="ARBA" id="ARBA00024202"/>
    </source>
</evidence>
<gene>
    <name evidence="13" type="primary">gsiC</name>
    <name evidence="13" type="ORF">BVI061214_01243</name>
</gene>
<keyword evidence="9 11" id="KW-0472">Membrane</keyword>
<protein>
    <submittedName>
        <fullName evidence="13">Glutathione transport system permease protein GsiC</fullName>
    </submittedName>
</protein>
<evidence type="ECO:0000256" key="8">
    <source>
        <dbReference type="ARBA" id="ARBA00023112"/>
    </source>
</evidence>
<feature type="transmembrane region" description="Helical" evidence="11">
    <location>
        <begin position="227"/>
        <end position="253"/>
    </location>
</feature>
<evidence type="ECO:0000256" key="5">
    <source>
        <dbReference type="ARBA" id="ARBA00022692"/>
    </source>
</evidence>
<evidence type="ECO:0000256" key="1">
    <source>
        <dbReference type="ARBA" id="ARBA00004651"/>
    </source>
</evidence>
<keyword evidence="8" id="KW-0921">Nickel transport</keyword>
<dbReference type="GO" id="GO:0005886">
    <property type="term" value="C:plasma membrane"/>
    <property type="evidence" value="ECO:0007669"/>
    <property type="project" value="UniProtKB-SubCell"/>
</dbReference>
<dbReference type="Pfam" id="PF00528">
    <property type="entry name" value="BPD_transp_1"/>
    <property type="match status" value="1"/>
</dbReference>
<dbReference type="RefSeq" id="WP_003044474.1">
    <property type="nucleotide sequence ID" value="NZ_LHCI01000106.1"/>
</dbReference>
<reference evidence="13 14" key="1">
    <citation type="submission" date="2015-07" db="EMBL/GenBank/DDBJ databases">
        <authorList>
            <person name="Noorani M."/>
        </authorList>
    </citation>
    <scope>NUCLEOTIDE SEQUENCE [LARGE SCALE GENOMIC DNA]</scope>
    <source>
        <strain evidence="14">ATCC 25104 / DSM 625 / JCM 10724 / NBRC 103206 / NCIMB 11243 / YT-1</strain>
    </source>
</reference>
<evidence type="ECO:0000256" key="6">
    <source>
        <dbReference type="ARBA" id="ARBA00022989"/>
    </source>
</evidence>
<comment type="caution">
    <text evidence="13">The sequence shown here is derived from an EMBL/GenBank/DDBJ whole genome shotgun (WGS) entry which is preliminary data.</text>
</comment>
<feature type="transmembrane region" description="Helical" evidence="11">
    <location>
        <begin position="134"/>
        <end position="164"/>
    </location>
</feature>
<dbReference type="Gene3D" id="1.10.3720.10">
    <property type="entry name" value="MetI-like"/>
    <property type="match status" value="1"/>
</dbReference>
<name>A0A0N0U857_THEAQ</name>
<keyword evidence="7" id="KW-0406">Ion transport</keyword>
<feature type="domain" description="ABC transmembrane type-1" evidence="12">
    <location>
        <begin position="95"/>
        <end position="296"/>
    </location>
</feature>
<keyword evidence="4" id="KW-0533">Nickel</keyword>